<keyword evidence="2" id="KW-0150">Chloroplast</keyword>
<dbReference type="EMBL" id="KU892652">
    <property type="protein sequence ID" value="AOV83753.1"/>
    <property type="molecule type" value="Genomic_DNA"/>
</dbReference>
<feature type="transmembrane region" description="Helical" evidence="1">
    <location>
        <begin position="77"/>
        <end position="100"/>
    </location>
</feature>
<evidence type="ECO:0000313" key="2">
    <source>
        <dbReference type="EMBL" id="AOV83753.1"/>
    </source>
</evidence>
<organism evidence="2">
    <name type="scientific">Kappaphycus alvarezii</name>
    <dbReference type="NCBI Taxonomy" id="38544"/>
    <lineage>
        <taxon>Eukaryota</taxon>
        <taxon>Rhodophyta</taxon>
        <taxon>Florideophyceae</taxon>
        <taxon>Rhodymeniophycidae</taxon>
        <taxon>Gigartinales</taxon>
        <taxon>Solieriaceae</taxon>
        <taxon>Kappaphycus</taxon>
    </lineage>
</organism>
<accession>A0A2H4FQH1</accession>
<evidence type="ECO:0000256" key="1">
    <source>
        <dbReference type="SAM" id="Phobius"/>
    </source>
</evidence>
<name>A0A2H4FQH1_9FLOR</name>
<keyword evidence="2" id="KW-0934">Plastid</keyword>
<keyword evidence="1" id="KW-0472">Membrane</keyword>
<dbReference type="AlphaFoldDB" id="A0A2H4FQH1"/>
<feature type="transmembrane region" description="Helical" evidence="1">
    <location>
        <begin position="106"/>
        <end position="122"/>
    </location>
</feature>
<proteinExistence type="predicted"/>
<gene>
    <name evidence="2" type="primary">ycf92</name>
    <name evidence="2" type="ORF">mogbl169</name>
</gene>
<geneLocation type="chloroplast" evidence="2"/>
<feature type="transmembrane region" description="Helical" evidence="1">
    <location>
        <begin position="40"/>
        <end position="65"/>
    </location>
</feature>
<reference evidence="2" key="1">
    <citation type="submission" date="2016-03" db="EMBL/GenBank/DDBJ databases">
        <title>Complete plastid genome of Kappaphycus alvarezii.</title>
        <authorList>
            <person name="Zhang L."/>
            <person name="Liu T."/>
            <person name="Liu N."/>
        </authorList>
    </citation>
    <scope>NUCLEOTIDE SEQUENCE</scope>
</reference>
<keyword evidence="1" id="KW-1133">Transmembrane helix</keyword>
<sequence>MLINLFPIAFFNEYIISPKIWLHYIKYNRKIVSFFFYLSYFYYIHSIHIISINLIFIKIIIYPYFSFKKIFNNLHHILPYCLIIYSTTICHNTIITNILIKVYTKIWISLYKTINFIYTFFYSYLVDKLFIKILLIPVTCFLCLKTLFLTTRYEHTISYIIIILQHFKILVNIHMGFLMTISSQIFLLITQKISYLITSIRLRNMNINCIKKYIQSYYALLKDLLNFIDSRIITISLIIYIRRIESSNFIFIDT</sequence>
<feature type="transmembrane region" description="Helical" evidence="1">
    <location>
        <begin position="129"/>
        <end position="149"/>
    </location>
</feature>
<keyword evidence="1" id="KW-0812">Transmembrane</keyword>
<protein>
    <submittedName>
        <fullName evidence="2">Conserved hypothetical plastid protein</fullName>
    </submittedName>
</protein>